<organism evidence="1 2">
    <name type="scientific">Parasponia andersonii</name>
    <name type="common">Sponia andersonii</name>
    <dbReference type="NCBI Taxonomy" id="3476"/>
    <lineage>
        <taxon>Eukaryota</taxon>
        <taxon>Viridiplantae</taxon>
        <taxon>Streptophyta</taxon>
        <taxon>Embryophyta</taxon>
        <taxon>Tracheophyta</taxon>
        <taxon>Spermatophyta</taxon>
        <taxon>Magnoliopsida</taxon>
        <taxon>eudicotyledons</taxon>
        <taxon>Gunneridae</taxon>
        <taxon>Pentapetalae</taxon>
        <taxon>rosids</taxon>
        <taxon>fabids</taxon>
        <taxon>Rosales</taxon>
        <taxon>Cannabaceae</taxon>
        <taxon>Parasponia</taxon>
    </lineage>
</organism>
<protein>
    <submittedName>
        <fullName evidence="1">Uncharacterized protein</fullName>
    </submittedName>
</protein>
<dbReference type="EMBL" id="JXTB01000109">
    <property type="protein sequence ID" value="PON62831.1"/>
    <property type="molecule type" value="Genomic_DNA"/>
</dbReference>
<dbReference type="AlphaFoldDB" id="A0A2P5CP81"/>
<evidence type="ECO:0000313" key="1">
    <source>
        <dbReference type="EMBL" id="PON62831.1"/>
    </source>
</evidence>
<proteinExistence type="predicted"/>
<dbReference type="Proteomes" id="UP000237105">
    <property type="component" value="Unassembled WGS sequence"/>
</dbReference>
<comment type="caution">
    <text evidence="1">The sequence shown here is derived from an EMBL/GenBank/DDBJ whole genome shotgun (WGS) entry which is preliminary data.</text>
</comment>
<reference evidence="2" key="1">
    <citation type="submission" date="2016-06" db="EMBL/GenBank/DDBJ databases">
        <title>Parallel loss of symbiosis genes in relatives of nitrogen-fixing non-legume Parasponia.</title>
        <authorList>
            <person name="Van Velzen R."/>
            <person name="Holmer R."/>
            <person name="Bu F."/>
            <person name="Rutten L."/>
            <person name="Van Zeijl A."/>
            <person name="Liu W."/>
            <person name="Santuari L."/>
            <person name="Cao Q."/>
            <person name="Sharma T."/>
            <person name="Shen D."/>
            <person name="Roswanjaya Y."/>
            <person name="Wardhani T."/>
            <person name="Kalhor M.S."/>
            <person name="Jansen J."/>
            <person name="Van den Hoogen J."/>
            <person name="Gungor B."/>
            <person name="Hartog M."/>
            <person name="Hontelez J."/>
            <person name="Verver J."/>
            <person name="Yang W.-C."/>
            <person name="Schijlen E."/>
            <person name="Repin R."/>
            <person name="Schilthuizen M."/>
            <person name="Schranz E."/>
            <person name="Heidstra R."/>
            <person name="Miyata K."/>
            <person name="Fedorova E."/>
            <person name="Kohlen W."/>
            <person name="Bisseling T."/>
            <person name="Smit S."/>
            <person name="Geurts R."/>
        </authorList>
    </citation>
    <scope>NUCLEOTIDE SEQUENCE [LARGE SCALE GENOMIC DNA]</scope>
    <source>
        <strain evidence="2">cv. WU1-14</strain>
    </source>
</reference>
<keyword evidence="2" id="KW-1185">Reference proteome</keyword>
<gene>
    <name evidence="1" type="ORF">PanWU01x14_135070</name>
</gene>
<sequence length="94" mass="10713">MTENSRSTSLCPFLSTTQDMKNIQYFTVGNKRLMKEFPKSMRQGIFHSTRMLPEVQGLVLMGRSNILISGAEDHTIKICTMCVLCLFTLLAIFF</sequence>
<evidence type="ECO:0000313" key="2">
    <source>
        <dbReference type="Proteomes" id="UP000237105"/>
    </source>
</evidence>
<accession>A0A2P5CP81</accession>
<name>A0A2P5CP81_PARAD</name>